<gene>
    <name evidence="1" type="primary">POLR3K</name>
</gene>
<dbReference type="AlphaFoldDB" id="L0R6M6"/>
<reference evidence="1" key="1">
    <citation type="submission" date="2012-10" db="EMBL/GenBank/DDBJ databases">
        <title>Direct identification of alternative open reading frame translation products in human.</title>
        <authorList>
            <person name="Vanderperre B."/>
            <person name="Lucier J.-F."/>
            <person name="Motard J."/>
            <person name="Tremblay G."/>
            <person name="Vanderperre S."/>
            <person name="Wisztorski M."/>
            <person name="Salzet M."/>
            <person name="Boisvert F.-M."/>
            <person name="Roucou X."/>
        </authorList>
    </citation>
    <scope>NUCLEOTIDE SEQUENCE</scope>
</reference>
<evidence type="ECO:0000313" key="1">
    <source>
        <dbReference type="EMBL" id="CCO13792.1"/>
    </source>
</evidence>
<organism evidence="1">
    <name type="scientific">Homo sapiens</name>
    <name type="common">Human</name>
    <dbReference type="NCBI Taxonomy" id="9606"/>
    <lineage>
        <taxon>Eukaryota</taxon>
        <taxon>Metazoa</taxon>
        <taxon>Chordata</taxon>
        <taxon>Craniata</taxon>
        <taxon>Vertebrata</taxon>
        <taxon>Euteleostomi</taxon>
        <taxon>Mammalia</taxon>
        <taxon>Eutheria</taxon>
        <taxon>Euarchontoglires</taxon>
        <taxon>Primates</taxon>
        <taxon>Haplorrhini</taxon>
        <taxon>Catarrhini</taxon>
        <taxon>Hominidae</taxon>
        <taxon>Homo</taxon>
    </lineage>
</organism>
<protein>
    <submittedName>
        <fullName evidence="1">Alternative protein POLR3K</fullName>
    </submittedName>
</protein>
<name>L0R6M6_HUMAN</name>
<dbReference type="OrthoDB" id="282152at2759"/>
<sequence length="41" mass="4620">MMCLVEQLPGRMLTLLQSRVPNANILVLTSCSFRPALQMSR</sequence>
<proteinExistence type="predicted"/>
<dbReference type="ChiTaRS" id="POLR3K">
    <property type="organism name" value="human"/>
</dbReference>
<accession>L0R6M6</accession>
<dbReference type="EMBL" id="HF548081">
    <property type="protein sequence ID" value="CCO13792.1"/>
    <property type="molecule type" value="Genomic_DNA"/>
</dbReference>